<accession>A0A5C6HH85</accession>
<gene>
    <name evidence="1" type="ORF">F2Z25_11725</name>
</gene>
<evidence type="ECO:0000313" key="1">
    <source>
        <dbReference type="EMBL" id="KAA5207627.1"/>
    </source>
</evidence>
<sequence>MGSAGRRHKENPYRSYRKRNLFHHRLHRFSRIISSGSRWKKLLICVNLRNQW</sequence>
<dbReference type="EMBL" id="VWAQ01000008">
    <property type="protein sequence ID" value="KAA5207627.1"/>
    <property type="molecule type" value="Genomic_DNA"/>
</dbReference>
<reference evidence="1 2" key="1">
    <citation type="journal article" date="2019" name="Nat. Med.">
        <title>A library of human gut bacterial isolates paired with longitudinal multiomics data enables mechanistic microbiome research.</title>
        <authorList>
            <person name="Poyet M."/>
            <person name="Groussin M."/>
            <person name="Gibbons S.M."/>
            <person name="Avila-Pacheco J."/>
            <person name="Jiang X."/>
            <person name="Kearney S.M."/>
            <person name="Perrotta A.R."/>
            <person name="Berdy B."/>
            <person name="Zhao S."/>
            <person name="Lieberman T.D."/>
            <person name="Swanson P.K."/>
            <person name="Smith M."/>
            <person name="Roesemann S."/>
            <person name="Alexander J.E."/>
            <person name="Rich S.A."/>
            <person name="Livny J."/>
            <person name="Vlamakis H."/>
            <person name="Clish C."/>
            <person name="Bullock K."/>
            <person name="Deik A."/>
            <person name="Scott J."/>
            <person name="Pierce K.A."/>
            <person name="Xavier R.J."/>
            <person name="Alm E.J."/>
        </authorList>
    </citation>
    <scope>NUCLEOTIDE SEQUENCE [LARGE SCALE GENOMIC DNA]</scope>
    <source>
        <strain evidence="1 2">BIOML-A1</strain>
    </source>
</reference>
<organism evidence="1 2">
    <name type="scientific">Bacteroides fragilis</name>
    <dbReference type="NCBI Taxonomy" id="817"/>
    <lineage>
        <taxon>Bacteria</taxon>
        <taxon>Pseudomonadati</taxon>
        <taxon>Bacteroidota</taxon>
        <taxon>Bacteroidia</taxon>
        <taxon>Bacteroidales</taxon>
        <taxon>Bacteroidaceae</taxon>
        <taxon>Bacteroides</taxon>
    </lineage>
</organism>
<proteinExistence type="predicted"/>
<protein>
    <submittedName>
        <fullName evidence="1">Uncharacterized protein</fullName>
    </submittedName>
</protein>
<name>A0A5C6HH85_BACFG</name>
<comment type="caution">
    <text evidence="1">The sequence shown here is derived from an EMBL/GenBank/DDBJ whole genome shotgun (WGS) entry which is preliminary data.</text>
</comment>
<dbReference type="Proteomes" id="UP000429838">
    <property type="component" value="Unassembled WGS sequence"/>
</dbReference>
<dbReference type="AlphaFoldDB" id="A0A5C6HH85"/>
<evidence type="ECO:0000313" key="2">
    <source>
        <dbReference type="Proteomes" id="UP000429838"/>
    </source>
</evidence>